<dbReference type="Gene3D" id="3.40.50.720">
    <property type="entry name" value="NAD(P)-binding Rossmann-like Domain"/>
    <property type="match status" value="1"/>
</dbReference>
<protein>
    <submittedName>
        <fullName evidence="3">Enoyl-ACP reductase</fullName>
    </submittedName>
</protein>
<dbReference type="PANTHER" id="PTHR12286:SF5">
    <property type="entry name" value="SACCHAROPINE DEHYDROGENASE-LIKE OXIDOREDUCTASE"/>
    <property type="match status" value="1"/>
</dbReference>
<keyword evidence="4" id="KW-1185">Reference proteome</keyword>
<dbReference type="RefSeq" id="WP_146356024.1">
    <property type="nucleotide sequence ID" value="NZ_VOIR01000013.1"/>
</dbReference>
<dbReference type="Pfam" id="PF03435">
    <property type="entry name" value="Sacchrp_dh_NADP"/>
    <property type="match status" value="1"/>
</dbReference>
<dbReference type="PANTHER" id="PTHR12286">
    <property type="entry name" value="SACCHAROPINE DEHYDROGENASE-LIKE OXIDOREDUCTASE"/>
    <property type="match status" value="1"/>
</dbReference>
<gene>
    <name evidence="3" type="ORF">FQ330_05970</name>
</gene>
<evidence type="ECO:0000256" key="1">
    <source>
        <dbReference type="SAM" id="MobiDB-lite"/>
    </source>
</evidence>
<dbReference type="AlphaFoldDB" id="A0A5M8QFC0"/>
<proteinExistence type="predicted"/>
<dbReference type="OrthoDB" id="4369409at2"/>
<sequence length="415" mass="42992">MPDDRDLDLVLLGASGFVGRLVAGHLAEHAPAGLRMALAGRSRERLEAVRSSLGAAAADWPLLIVDSGDAAGVRALAERTRVVATTVGPYLRHGLPLAEACAAAGTDCVDLTGEVLYVRALIDRCHDRARTTGARLVVSCGFDSVPSDLAVHLLRERAAADGAGGLGDTTLRVRRLVGGVSGGTIASLREQLERTRADASLGRVVRDPAALSGGAPLAPGQLDVVVPFRDAETGEWDAPFVMAAYNTRLVRRSHALRAIQDDAGFRYREVVPTGRGSAGRLRATALAAAFAALAGALATPGIRSLVARALPAPGEGPSAERRAAGSFEVETTTTTTRGRRYAATVAAEGDPGYAATAVMLGEAALALAVDSACCSPDGGVLTPAVALGDVLVERLRRRGFRLDVRELQPAAGRRP</sequence>
<dbReference type="InterPro" id="IPR051276">
    <property type="entry name" value="Saccharopine_DH-like_oxidrdct"/>
</dbReference>
<dbReference type="EMBL" id="VOIR01000013">
    <property type="protein sequence ID" value="KAA6433640.1"/>
    <property type="molecule type" value="Genomic_DNA"/>
</dbReference>
<dbReference type="GO" id="GO:0005886">
    <property type="term" value="C:plasma membrane"/>
    <property type="evidence" value="ECO:0007669"/>
    <property type="project" value="TreeGrafter"/>
</dbReference>
<feature type="domain" description="Saccharopine dehydrogenase NADP binding" evidence="2">
    <location>
        <begin position="10"/>
        <end position="112"/>
    </location>
</feature>
<name>A0A5M8QFC0_9MICO</name>
<dbReference type="SUPFAM" id="SSF51735">
    <property type="entry name" value="NAD(P)-binding Rossmann-fold domains"/>
    <property type="match status" value="1"/>
</dbReference>
<evidence type="ECO:0000259" key="2">
    <source>
        <dbReference type="Pfam" id="PF03435"/>
    </source>
</evidence>
<dbReference type="InterPro" id="IPR005097">
    <property type="entry name" value="Sacchrp_dh_NADP-bd"/>
</dbReference>
<evidence type="ECO:0000313" key="4">
    <source>
        <dbReference type="Proteomes" id="UP000323221"/>
    </source>
</evidence>
<organism evidence="3 4">
    <name type="scientific">Agrococcus sediminis</name>
    <dbReference type="NCBI Taxonomy" id="2599924"/>
    <lineage>
        <taxon>Bacteria</taxon>
        <taxon>Bacillati</taxon>
        <taxon>Actinomycetota</taxon>
        <taxon>Actinomycetes</taxon>
        <taxon>Micrococcales</taxon>
        <taxon>Microbacteriaceae</taxon>
        <taxon>Agrococcus</taxon>
    </lineage>
</organism>
<dbReference type="Proteomes" id="UP000323221">
    <property type="component" value="Unassembled WGS sequence"/>
</dbReference>
<feature type="region of interest" description="Disordered" evidence="1">
    <location>
        <begin position="313"/>
        <end position="335"/>
    </location>
</feature>
<dbReference type="InterPro" id="IPR036291">
    <property type="entry name" value="NAD(P)-bd_dom_sf"/>
</dbReference>
<dbReference type="GO" id="GO:0009247">
    <property type="term" value="P:glycolipid biosynthetic process"/>
    <property type="evidence" value="ECO:0007669"/>
    <property type="project" value="TreeGrafter"/>
</dbReference>
<evidence type="ECO:0000313" key="3">
    <source>
        <dbReference type="EMBL" id="KAA6433640.1"/>
    </source>
</evidence>
<accession>A0A5M8QFC0</accession>
<comment type="caution">
    <text evidence="3">The sequence shown here is derived from an EMBL/GenBank/DDBJ whole genome shotgun (WGS) entry which is preliminary data.</text>
</comment>
<reference evidence="3 4" key="1">
    <citation type="submission" date="2019-08" db="EMBL/GenBank/DDBJ databases">
        <title>Agrococcus lahaulensis sp. nov., isolated from a cold desert of the Indian Himalayas.</title>
        <authorList>
            <person name="Qu J.H."/>
        </authorList>
    </citation>
    <scope>NUCLEOTIDE SEQUENCE [LARGE SCALE GENOMIC DNA]</scope>
    <source>
        <strain evidence="3 4">NS18</strain>
    </source>
</reference>